<evidence type="ECO:0000313" key="4">
    <source>
        <dbReference type="EMBL" id="MDY0743202.1"/>
    </source>
</evidence>
<dbReference type="PANTHER" id="PTHR43877">
    <property type="entry name" value="AMINOALKYLPHOSPHONATE N-ACETYLTRANSFERASE-RELATED-RELATED"/>
    <property type="match status" value="1"/>
</dbReference>
<evidence type="ECO:0000259" key="3">
    <source>
        <dbReference type="PROSITE" id="PS51186"/>
    </source>
</evidence>
<evidence type="ECO:0000313" key="5">
    <source>
        <dbReference type="Proteomes" id="UP001285263"/>
    </source>
</evidence>
<organism evidence="4 5">
    <name type="scientific">Roseateles agri</name>
    <dbReference type="NCBI Taxonomy" id="3098619"/>
    <lineage>
        <taxon>Bacteria</taxon>
        <taxon>Pseudomonadati</taxon>
        <taxon>Pseudomonadota</taxon>
        <taxon>Betaproteobacteria</taxon>
        <taxon>Burkholderiales</taxon>
        <taxon>Sphaerotilaceae</taxon>
        <taxon>Roseateles</taxon>
    </lineage>
</organism>
<dbReference type="InterPro" id="IPR016181">
    <property type="entry name" value="Acyl_CoA_acyltransferase"/>
</dbReference>
<comment type="caution">
    <text evidence="4">The sequence shown here is derived from an EMBL/GenBank/DDBJ whole genome shotgun (WGS) entry which is preliminary data.</text>
</comment>
<dbReference type="GO" id="GO:0016746">
    <property type="term" value="F:acyltransferase activity"/>
    <property type="evidence" value="ECO:0007669"/>
    <property type="project" value="UniProtKB-KW"/>
</dbReference>
<keyword evidence="5" id="KW-1185">Reference proteome</keyword>
<dbReference type="Pfam" id="PF00583">
    <property type="entry name" value="Acetyltransf_1"/>
    <property type="match status" value="1"/>
</dbReference>
<reference evidence="4 5" key="1">
    <citation type="submission" date="2023-11" db="EMBL/GenBank/DDBJ databases">
        <title>Paucibacter sp. nov., isolated from fresh soil in Korea.</title>
        <authorList>
            <person name="Le N.T.T."/>
        </authorList>
    </citation>
    <scope>NUCLEOTIDE SEQUENCE [LARGE SCALE GENOMIC DNA]</scope>
    <source>
        <strain evidence="4 5">R3-3</strain>
    </source>
</reference>
<dbReference type="PROSITE" id="PS51186">
    <property type="entry name" value="GNAT"/>
    <property type="match status" value="1"/>
</dbReference>
<dbReference type="Gene3D" id="3.40.630.30">
    <property type="match status" value="1"/>
</dbReference>
<feature type="domain" description="N-acetyltransferase" evidence="3">
    <location>
        <begin position="36"/>
        <end position="206"/>
    </location>
</feature>
<sequence length="208" mass="22969">MFRSSVAAVFRRPAPAPIPATVTAPASVIEIHRSRVQVRQVRAEDRRWLPELADLLVDGVHHGASLGFLAPMSRHAALDYWEQVYASLGPKQALWIALESDDGPLQGCLQFTGCAQAHHRGELRQLMVHSRSRGRGIATQLLNRAECTVRDLGRTLLVLETPADSQAEAVFAHLDWQRAGEIPDFSACAEGRLHASAMYYKRLELASS</sequence>
<dbReference type="CDD" id="cd04301">
    <property type="entry name" value="NAT_SF"/>
    <property type="match status" value="1"/>
</dbReference>
<gene>
    <name evidence="4" type="ORF">SNE35_01725</name>
</gene>
<dbReference type="SUPFAM" id="SSF55729">
    <property type="entry name" value="Acyl-CoA N-acyltransferases (Nat)"/>
    <property type="match status" value="1"/>
</dbReference>
<name>A0ABU5DDE9_9BURK</name>
<dbReference type="RefSeq" id="WP_320421054.1">
    <property type="nucleotide sequence ID" value="NZ_JAXCLA010000001.1"/>
</dbReference>
<dbReference type="InterPro" id="IPR050832">
    <property type="entry name" value="Bact_Acetyltransf"/>
</dbReference>
<dbReference type="EC" id="2.3.1.-" evidence="4"/>
<evidence type="ECO:0000256" key="1">
    <source>
        <dbReference type="ARBA" id="ARBA00022679"/>
    </source>
</evidence>
<protein>
    <submittedName>
        <fullName evidence="4">GNAT family N-acetyltransferase</fullName>
        <ecNumber evidence="4">2.3.1.-</ecNumber>
    </submittedName>
</protein>
<dbReference type="Proteomes" id="UP001285263">
    <property type="component" value="Unassembled WGS sequence"/>
</dbReference>
<dbReference type="PANTHER" id="PTHR43877:SF2">
    <property type="entry name" value="AMINOALKYLPHOSPHONATE N-ACETYLTRANSFERASE-RELATED"/>
    <property type="match status" value="1"/>
</dbReference>
<keyword evidence="2 4" id="KW-0012">Acyltransferase</keyword>
<dbReference type="InterPro" id="IPR000182">
    <property type="entry name" value="GNAT_dom"/>
</dbReference>
<accession>A0ABU5DDE9</accession>
<evidence type="ECO:0000256" key="2">
    <source>
        <dbReference type="ARBA" id="ARBA00023315"/>
    </source>
</evidence>
<proteinExistence type="predicted"/>
<keyword evidence="1 4" id="KW-0808">Transferase</keyword>
<dbReference type="EMBL" id="JAXCLA010000001">
    <property type="protein sequence ID" value="MDY0743202.1"/>
    <property type="molecule type" value="Genomic_DNA"/>
</dbReference>